<dbReference type="InterPro" id="IPR006156">
    <property type="entry name" value="Dihydroneopterin_aldolase"/>
</dbReference>
<dbReference type="NCBIfam" id="TIGR00525">
    <property type="entry name" value="folB"/>
    <property type="match status" value="1"/>
</dbReference>
<dbReference type="STRING" id="1121097.GCA_000428125_01881"/>
<dbReference type="Proteomes" id="UP000027601">
    <property type="component" value="Unassembled WGS sequence"/>
</dbReference>
<dbReference type="SMART" id="SM00905">
    <property type="entry name" value="FolB"/>
    <property type="match status" value="1"/>
</dbReference>
<name>A0A069D3D2_9BACE</name>
<feature type="domain" description="Dihydroneopterin aldolase/epimerase" evidence="7">
    <location>
        <begin position="7"/>
        <end position="119"/>
    </location>
</feature>
<keyword evidence="4 6" id="KW-0289">Folate biosynthesis</keyword>
<dbReference type="SUPFAM" id="SSF55620">
    <property type="entry name" value="Tetrahydrobiopterin biosynthesis enzymes-like"/>
    <property type="match status" value="1"/>
</dbReference>
<dbReference type="GO" id="GO:0046656">
    <property type="term" value="P:folic acid biosynthetic process"/>
    <property type="evidence" value="ECO:0007669"/>
    <property type="project" value="UniProtKB-UniRule"/>
</dbReference>
<dbReference type="PANTHER" id="PTHR42844">
    <property type="entry name" value="DIHYDRONEOPTERIN ALDOLASE 1-RELATED"/>
    <property type="match status" value="1"/>
</dbReference>
<evidence type="ECO:0000313" key="9">
    <source>
        <dbReference type="Proteomes" id="UP000027601"/>
    </source>
</evidence>
<evidence type="ECO:0000256" key="5">
    <source>
        <dbReference type="ARBA" id="ARBA00023239"/>
    </source>
</evidence>
<sequence>MKTTSTIFLQNLVFYAYHGVAPQETAVGNTFIINLSLKGDFGQAMQSDCVDDTVSYADVFLAVKEEMSIPSKLLEHVCGRIVQRLFRDFPLIEEINLKLAKTNPPMGADIDAAGVEVHCIR</sequence>
<dbReference type="GO" id="GO:0004150">
    <property type="term" value="F:dihydroneopterin aldolase activity"/>
    <property type="evidence" value="ECO:0007669"/>
    <property type="project" value="UniProtKB-UniRule"/>
</dbReference>
<reference evidence="8 9" key="1">
    <citation type="journal article" date="2015" name="Microbes Environ.">
        <title>Distribution and evolution of nitrogen fixation genes in the phylum bacteroidetes.</title>
        <authorList>
            <person name="Inoue J."/>
            <person name="Oshima K."/>
            <person name="Suda W."/>
            <person name="Sakamoto M."/>
            <person name="Iino T."/>
            <person name="Noda S."/>
            <person name="Hongoh Y."/>
            <person name="Hattori M."/>
            <person name="Ohkuma M."/>
        </authorList>
    </citation>
    <scope>NUCLEOTIDE SEQUENCE [LARGE SCALE GENOMIC DNA]</scope>
    <source>
        <strain evidence="8 9">JCM 15093</strain>
    </source>
</reference>
<dbReference type="NCBIfam" id="TIGR00526">
    <property type="entry name" value="folB_dom"/>
    <property type="match status" value="1"/>
</dbReference>
<comment type="caution">
    <text evidence="8">The sequence shown here is derived from an EMBL/GenBank/DDBJ whole genome shotgun (WGS) entry which is preliminary data.</text>
</comment>
<evidence type="ECO:0000256" key="3">
    <source>
        <dbReference type="ARBA" id="ARBA00005708"/>
    </source>
</evidence>
<evidence type="ECO:0000256" key="2">
    <source>
        <dbReference type="ARBA" id="ARBA00005013"/>
    </source>
</evidence>
<comment type="similarity">
    <text evidence="3 6">Belongs to the DHNA family.</text>
</comment>
<dbReference type="PANTHER" id="PTHR42844:SF1">
    <property type="entry name" value="DIHYDRONEOPTERIN ALDOLASE 1-RELATED"/>
    <property type="match status" value="1"/>
</dbReference>
<dbReference type="GO" id="GO:0005737">
    <property type="term" value="C:cytoplasm"/>
    <property type="evidence" value="ECO:0007669"/>
    <property type="project" value="TreeGrafter"/>
</dbReference>
<evidence type="ECO:0000256" key="4">
    <source>
        <dbReference type="ARBA" id="ARBA00022909"/>
    </source>
</evidence>
<comment type="function">
    <text evidence="6">Catalyzes the conversion of 7,8-dihydroneopterin to 6-hydroxymethyl-7,8-dihydropterin.</text>
</comment>
<dbReference type="InterPro" id="IPR006157">
    <property type="entry name" value="FolB_dom"/>
</dbReference>
<keyword evidence="5 6" id="KW-0456">Lyase</keyword>
<dbReference type="AlphaFoldDB" id="A0A069D3D2"/>
<dbReference type="EMBL" id="BAJS01000010">
    <property type="protein sequence ID" value="GAK36781.1"/>
    <property type="molecule type" value="Genomic_DNA"/>
</dbReference>
<evidence type="ECO:0000313" key="8">
    <source>
        <dbReference type="EMBL" id="GAK36781.1"/>
    </source>
</evidence>
<dbReference type="EC" id="4.1.2.25" evidence="6"/>
<comment type="catalytic activity">
    <reaction evidence="1 6">
        <text>7,8-dihydroneopterin = 6-hydroxymethyl-7,8-dihydropterin + glycolaldehyde</text>
        <dbReference type="Rhea" id="RHEA:10540"/>
        <dbReference type="ChEBI" id="CHEBI:17001"/>
        <dbReference type="ChEBI" id="CHEBI:17071"/>
        <dbReference type="ChEBI" id="CHEBI:44841"/>
        <dbReference type="EC" id="4.1.2.25"/>
    </reaction>
</comment>
<dbReference type="InterPro" id="IPR043133">
    <property type="entry name" value="GTP-CH-I_C/QueF"/>
</dbReference>
<protein>
    <recommendedName>
        <fullName evidence="6">7,8-dihydroneopterin aldolase</fullName>
        <ecNumber evidence="6">4.1.2.25</ecNumber>
    </recommendedName>
</protein>
<dbReference type="Gene3D" id="3.30.1130.10">
    <property type="match status" value="1"/>
</dbReference>
<dbReference type="Pfam" id="PF02152">
    <property type="entry name" value="FolB"/>
    <property type="match status" value="1"/>
</dbReference>
<comment type="pathway">
    <text evidence="2 6">Cofactor biosynthesis; tetrahydrofolate biosynthesis; 2-amino-4-hydroxy-6-hydroxymethyl-7,8-dihydropteridine diphosphate from 7,8-dihydroneopterin triphosphate: step 3/4.</text>
</comment>
<proteinExistence type="inferred from homology"/>
<keyword evidence="9" id="KW-1185">Reference proteome</keyword>
<organism evidence="8 9">
    <name type="scientific">Bacteroides graminisolvens DSM 19988 = JCM 15093</name>
    <dbReference type="NCBI Taxonomy" id="1121097"/>
    <lineage>
        <taxon>Bacteria</taxon>
        <taxon>Pseudomonadati</taxon>
        <taxon>Bacteroidota</taxon>
        <taxon>Bacteroidia</taxon>
        <taxon>Bacteroidales</taxon>
        <taxon>Bacteroidaceae</taxon>
        <taxon>Bacteroides</taxon>
    </lineage>
</organism>
<dbReference type="eggNOG" id="COG1539">
    <property type="taxonomic scope" value="Bacteria"/>
</dbReference>
<dbReference type="GO" id="GO:0046654">
    <property type="term" value="P:tetrahydrofolate biosynthetic process"/>
    <property type="evidence" value="ECO:0007669"/>
    <property type="project" value="UniProtKB-UniRule"/>
</dbReference>
<dbReference type="RefSeq" id="WP_024996608.1">
    <property type="nucleotide sequence ID" value="NZ_ATZI01000006.1"/>
</dbReference>
<evidence type="ECO:0000259" key="7">
    <source>
        <dbReference type="SMART" id="SM00905"/>
    </source>
</evidence>
<accession>A0A069D3D2</accession>
<dbReference type="UniPathway" id="UPA00077">
    <property type="reaction ID" value="UER00154"/>
</dbReference>
<gene>
    <name evidence="8" type="ORF">JCM15093_1973</name>
</gene>
<evidence type="ECO:0000256" key="6">
    <source>
        <dbReference type="RuleBase" id="RU362079"/>
    </source>
</evidence>
<dbReference type="OrthoDB" id="9803748at2"/>
<evidence type="ECO:0000256" key="1">
    <source>
        <dbReference type="ARBA" id="ARBA00001353"/>
    </source>
</evidence>